<name>A0A423K925_9PSED</name>
<evidence type="ECO:0000259" key="3">
    <source>
        <dbReference type="PROSITE" id="PS51186"/>
    </source>
</evidence>
<dbReference type="EMBL" id="MOBP01000020">
    <property type="protein sequence ID" value="RON48232.1"/>
    <property type="molecule type" value="Genomic_DNA"/>
</dbReference>
<dbReference type="InterPro" id="IPR050832">
    <property type="entry name" value="Bact_Acetyltransf"/>
</dbReference>
<dbReference type="Proteomes" id="UP000283627">
    <property type="component" value="Unassembled WGS sequence"/>
</dbReference>
<proteinExistence type="predicted"/>
<dbReference type="STRING" id="104087.PFAS1_02860"/>
<accession>A0A423K925</accession>
<keyword evidence="2" id="KW-0012">Acyltransferase</keyword>
<evidence type="ECO:0000256" key="2">
    <source>
        <dbReference type="ARBA" id="ARBA00023315"/>
    </source>
</evidence>
<comment type="caution">
    <text evidence="4">The sequence shown here is derived from an EMBL/GenBank/DDBJ whole genome shotgun (WGS) entry which is preliminary data.</text>
</comment>
<dbReference type="RefSeq" id="WP_123409503.1">
    <property type="nucleotide sequence ID" value="NZ_MOBP01000020.1"/>
</dbReference>
<organism evidence="4 5">
    <name type="scientific">Pseudomonas frederiksbergensis</name>
    <dbReference type="NCBI Taxonomy" id="104087"/>
    <lineage>
        <taxon>Bacteria</taxon>
        <taxon>Pseudomonadati</taxon>
        <taxon>Pseudomonadota</taxon>
        <taxon>Gammaproteobacteria</taxon>
        <taxon>Pseudomonadales</taxon>
        <taxon>Pseudomonadaceae</taxon>
        <taxon>Pseudomonas</taxon>
    </lineage>
</organism>
<evidence type="ECO:0000256" key="1">
    <source>
        <dbReference type="ARBA" id="ARBA00022679"/>
    </source>
</evidence>
<dbReference type="Gene3D" id="3.40.630.30">
    <property type="match status" value="1"/>
</dbReference>
<reference evidence="4 5" key="1">
    <citation type="submission" date="2016-10" db="EMBL/GenBank/DDBJ databases">
        <title>Comparative genome analysis of multiple Pseudomonas spp. focuses on biocontrol and plant growth promoting traits.</title>
        <authorList>
            <person name="Tao X.-Y."/>
            <person name="Taylor C.G."/>
        </authorList>
    </citation>
    <scope>NUCLEOTIDE SEQUENCE [LARGE SCALE GENOMIC DNA]</scope>
    <source>
        <strain evidence="4 5">39A2</strain>
    </source>
</reference>
<protein>
    <submittedName>
        <fullName evidence="4">GNAT family N-acetyltransferase</fullName>
    </submittedName>
</protein>
<dbReference type="OrthoDB" id="5900542at2"/>
<dbReference type="AlphaFoldDB" id="A0A423K925"/>
<evidence type="ECO:0000313" key="4">
    <source>
        <dbReference type="EMBL" id="RON48232.1"/>
    </source>
</evidence>
<dbReference type="InterPro" id="IPR016181">
    <property type="entry name" value="Acyl_CoA_acyltransferase"/>
</dbReference>
<feature type="domain" description="N-acetyltransferase" evidence="3">
    <location>
        <begin position="21"/>
        <end position="158"/>
    </location>
</feature>
<sequence length="161" mass="17848">MDAPLHIGQATRADAGIISRIVERSIRVGCALDHRNDAKIVAAWTHNKTAAHIHAWLIDPRFYLSIALLQDKPIGVAMATSSGRIAFCYVLPEWFRRGAGHALILDLETWLLGQGSRQAHLNSTRTSEAFYRRLGYRECAQTFSVAGLYAIPMHKALTPPS</sequence>
<dbReference type="GO" id="GO:0016747">
    <property type="term" value="F:acyltransferase activity, transferring groups other than amino-acyl groups"/>
    <property type="evidence" value="ECO:0007669"/>
    <property type="project" value="InterPro"/>
</dbReference>
<dbReference type="CDD" id="cd04301">
    <property type="entry name" value="NAT_SF"/>
    <property type="match status" value="1"/>
</dbReference>
<dbReference type="PANTHER" id="PTHR43877">
    <property type="entry name" value="AMINOALKYLPHOSPHONATE N-ACETYLTRANSFERASE-RELATED-RELATED"/>
    <property type="match status" value="1"/>
</dbReference>
<dbReference type="InterPro" id="IPR000182">
    <property type="entry name" value="GNAT_dom"/>
</dbReference>
<dbReference type="SUPFAM" id="SSF55729">
    <property type="entry name" value="Acyl-CoA N-acyltransferases (Nat)"/>
    <property type="match status" value="1"/>
</dbReference>
<dbReference type="Pfam" id="PF13673">
    <property type="entry name" value="Acetyltransf_10"/>
    <property type="match status" value="1"/>
</dbReference>
<dbReference type="PROSITE" id="PS51186">
    <property type="entry name" value="GNAT"/>
    <property type="match status" value="1"/>
</dbReference>
<evidence type="ECO:0000313" key="5">
    <source>
        <dbReference type="Proteomes" id="UP000283627"/>
    </source>
</evidence>
<gene>
    <name evidence="4" type="ORF">BK665_24735</name>
</gene>
<keyword evidence="1 4" id="KW-0808">Transferase</keyword>